<dbReference type="AlphaFoldDB" id="A0A1V2IJ81"/>
<dbReference type="OrthoDB" id="9763290at2"/>
<name>A0A1V2IJ81_9ACTN</name>
<dbReference type="PROSITE" id="PS51278">
    <property type="entry name" value="GATASE_TYPE_2"/>
    <property type="match status" value="1"/>
</dbReference>
<proteinExistence type="predicted"/>
<evidence type="ECO:0000313" key="5">
    <source>
        <dbReference type="Proteomes" id="UP000188929"/>
    </source>
</evidence>
<comment type="caution">
    <text evidence="4">The sequence shown here is derived from an EMBL/GenBank/DDBJ whole genome shotgun (WGS) entry which is preliminary data.</text>
</comment>
<dbReference type="InterPro" id="IPR017932">
    <property type="entry name" value="GATase_2_dom"/>
</dbReference>
<dbReference type="STRING" id="1834516.BL253_02425"/>
<keyword evidence="1 4" id="KW-0808">Transferase</keyword>
<gene>
    <name evidence="4" type="ORF">BL253_02425</name>
</gene>
<keyword evidence="2 4" id="KW-0315">Glutamine amidotransferase</keyword>
<dbReference type="PANTHER" id="PTHR11907">
    <property type="entry name" value="AMIDOPHOSPHORIBOSYLTRANSFERASE"/>
    <property type="match status" value="1"/>
</dbReference>
<dbReference type="InterPro" id="IPR029055">
    <property type="entry name" value="Ntn_hydrolases_N"/>
</dbReference>
<protein>
    <submittedName>
        <fullName evidence="4">Glutamine amidotransferase</fullName>
    </submittedName>
</protein>
<dbReference type="Gene3D" id="3.60.20.10">
    <property type="entry name" value="Glutamine Phosphoribosylpyrophosphate, subunit 1, domain 1"/>
    <property type="match status" value="1"/>
</dbReference>
<evidence type="ECO:0000313" key="4">
    <source>
        <dbReference type="EMBL" id="ONH33244.1"/>
    </source>
</evidence>
<sequence>MCGIVGLHLRDPELYPQLGRLLETMLCQVAERGPDSAGVAVYGDRRRCPEGHAAVSVLLPMAAGAPAPGAVSAAVLDAARAELSAAVRAALPGEPEPVVTAAGATTVIAAPVAVDTLVDAVRRSAPAAMIVGSGLDLTVYKDVGNPRDLAVTYDLANAQGWQGLAHTRMATESAVVPAGCHPFSVGPDQCLVHNGSFANHATIRRELEAEGARFDSENDSEVGARFVAARLAEGVDLDKALRLLCERFDGFYTLLVTSDDGFAIVRDAIACKPAIIAETGAWVAMASEFRALADLPGIDTARIYEPEPERVYAWHR</sequence>
<dbReference type="RefSeq" id="WP_076813209.1">
    <property type="nucleotide sequence ID" value="NZ_MOMC01000006.1"/>
</dbReference>
<dbReference type="Pfam" id="PF13522">
    <property type="entry name" value="GATase_6"/>
    <property type="match status" value="1"/>
</dbReference>
<keyword evidence="5" id="KW-1185">Reference proteome</keyword>
<dbReference type="SUPFAM" id="SSF56235">
    <property type="entry name" value="N-terminal nucleophile aminohydrolases (Ntn hydrolases)"/>
    <property type="match status" value="1"/>
</dbReference>
<evidence type="ECO:0000256" key="2">
    <source>
        <dbReference type="ARBA" id="ARBA00022962"/>
    </source>
</evidence>
<evidence type="ECO:0000259" key="3">
    <source>
        <dbReference type="PROSITE" id="PS51278"/>
    </source>
</evidence>
<dbReference type="GO" id="GO:0016740">
    <property type="term" value="F:transferase activity"/>
    <property type="evidence" value="ECO:0007669"/>
    <property type="project" value="UniProtKB-KW"/>
</dbReference>
<dbReference type="EMBL" id="MOMC01000006">
    <property type="protein sequence ID" value="ONH33244.1"/>
    <property type="molecule type" value="Genomic_DNA"/>
</dbReference>
<organism evidence="4 5">
    <name type="scientific">Pseudofrankia asymbiotica</name>
    <dbReference type="NCBI Taxonomy" id="1834516"/>
    <lineage>
        <taxon>Bacteria</taxon>
        <taxon>Bacillati</taxon>
        <taxon>Actinomycetota</taxon>
        <taxon>Actinomycetes</taxon>
        <taxon>Frankiales</taxon>
        <taxon>Frankiaceae</taxon>
        <taxon>Pseudofrankia</taxon>
    </lineage>
</organism>
<feature type="domain" description="Glutamine amidotransferase type-2" evidence="3">
    <location>
        <begin position="2"/>
        <end position="316"/>
    </location>
</feature>
<dbReference type="Proteomes" id="UP000188929">
    <property type="component" value="Unassembled WGS sequence"/>
</dbReference>
<accession>A0A1V2IJ81</accession>
<evidence type="ECO:0000256" key="1">
    <source>
        <dbReference type="ARBA" id="ARBA00022679"/>
    </source>
</evidence>
<reference evidence="5" key="1">
    <citation type="submission" date="2016-10" db="EMBL/GenBank/DDBJ databases">
        <title>Frankia sp. NRRL B-16386 Genome sequencing.</title>
        <authorList>
            <person name="Ghodhbane-Gtari F."/>
            <person name="Swanson E."/>
            <person name="Gueddou A."/>
            <person name="Hezbri K."/>
            <person name="Ktari K."/>
            <person name="Nouioui I."/>
            <person name="Morris K."/>
            <person name="Simpson S."/>
            <person name="Abebe-Akele F."/>
            <person name="Thomas K."/>
            <person name="Gtari M."/>
            <person name="Tisa L.S."/>
        </authorList>
    </citation>
    <scope>NUCLEOTIDE SEQUENCE [LARGE SCALE GENOMIC DNA]</scope>
    <source>
        <strain evidence="5">NRRL B-16386</strain>
    </source>
</reference>